<dbReference type="PROSITE" id="PS51197">
    <property type="entry name" value="HTH_RRF2_2"/>
    <property type="match status" value="1"/>
</dbReference>
<evidence type="ECO:0008006" key="4">
    <source>
        <dbReference type="Google" id="ProtNLM"/>
    </source>
</evidence>
<evidence type="ECO:0000313" key="3">
    <source>
        <dbReference type="Proteomes" id="UP000177905"/>
    </source>
</evidence>
<name>A0A1F4RZ69_UNCSA</name>
<evidence type="ECO:0000256" key="1">
    <source>
        <dbReference type="ARBA" id="ARBA00023125"/>
    </source>
</evidence>
<dbReference type="GO" id="GO:0003700">
    <property type="term" value="F:DNA-binding transcription factor activity"/>
    <property type="evidence" value="ECO:0007669"/>
    <property type="project" value="TreeGrafter"/>
</dbReference>
<dbReference type="PANTHER" id="PTHR33221:SF5">
    <property type="entry name" value="HTH-TYPE TRANSCRIPTIONAL REGULATOR ISCR"/>
    <property type="match status" value="1"/>
</dbReference>
<dbReference type="Gene3D" id="1.10.10.10">
    <property type="entry name" value="Winged helix-like DNA-binding domain superfamily/Winged helix DNA-binding domain"/>
    <property type="match status" value="1"/>
</dbReference>
<gene>
    <name evidence="2" type="ORF">A2290_07205</name>
</gene>
<dbReference type="Pfam" id="PF02082">
    <property type="entry name" value="Rrf2"/>
    <property type="match status" value="1"/>
</dbReference>
<dbReference type="NCBIfam" id="TIGR00738">
    <property type="entry name" value="rrf2_super"/>
    <property type="match status" value="1"/>
</dbReference>
<dbReference type="InterPro" id="IPR030489">
    <property type="entry name" value="TR_Rrf2-type_CS"/>
</dbReference>
<dbReference type="EMBL" id="MEUA01000054">
    <property type="protein sequence ID" value="OGC13460.1"/>
    <property type="molecule type" value="Genomic_DNA"/>
</dbReference>
<dbReference type="GO" id="GO:0005829">
    <property type="term" value="C:cytosol"/>
    <property type="evidence" value="ECO:0007669"/>
    <property type="project" value="TreeGrafter"/>
</dbReference>
<evidence type="ECO:0000313" key="2">
    <source>
        <dbReference type="EMBL" id="OGC13460.1"/>
    </source>
</evidence>
<dbReference type="InterPro" id="IPR036388">
    <property type="entry name" value="WH-like_DNA-bd_sf"/>
</dbReference>
<accession>A0A1F4RZ69</accession>
<protein>
    <recommendedName>
        <fullName evidence="4">Rrf2 family transcriptional regulator</fullName>
    </recommendedName>
</protein>
<dbReference type="SUPFAM" id="SSF46785">
    <property type="entry name" value="Winged helix' DNA-binding domain"/>
    <property type="match status" value="1"/>
</dbReference>
<dbReference type="AlphaFoldDB" id="A0A1F4RZ69"/>
<dbReference type="InterPro" id="IPR000944">
    <property type="entry name" value="Tscrpt_reg_Rrf2"/>
</dbReference>
<keyword evidence="1" id="KW-0238">DNA-binding</keyword>
<comment type="caution">
    <text evidence="2">The sequence shown here is derived from an EMBL/GenBank/DDBJ whole genome shotgun (WGS) entry which is preliminary data.</text>
</comment>
<organism evidence="2 3">
    <name type="scientific">candidate division WOR-1 bacterium RIFOXYB2_FULL_36_35</name>
    <dbReference type="NCBI Taxonomy" id="1802578"/>
    <lineage>
        <taxon>Bacteria</taxon>
        <taxon>Bacillati</taxon>
        <taxon>Saganbacteria</taxon>
    </lineage>
</organism>
<sequence length="140" mass="16005">MKFSIKFQYGAGALLALALNYEKKPLKIEKISKDRKIPIRYLEQLLLVLKRSGVVESVRGKKGGYILLKKPIDITMLDVVDVFEGAIEFCACNYKVRRNNVVCNVLVEAEDCVKEKLSSITLDDILTRESKKKELYTYNI</sequence>
<dbReference type="PROSITE" id="PS01332">
    <property type="entry name" value="HTH_RRF2_1"/>
    <property type="match status" value="1"/>
</dbReference>
<dbReference type="PANTHER" id="PTHR33221">
    <property type="entry name" value="WINGED HELIX-TURN-HELIX TRANSCRIPTIONAL REGULATOR, RRF2 FAMILY"/>
    <property type="match status" value="1"/>
</dbReference>
<proteinExistence type="predicted"/>
<dbReference type="GO" id="GO:0003677">
    <property type="term" value="F:DNA binding"/>
    <property type="evidence" value="ECO:0007669"/>
    <property type="project" value="UniProtKB-KW"/>
</dbReference>
<reference evidence="2 3" key="1">
    <citation type="journal article" date="2016" name="Nat. Commun.">
        <title>Thousands of microbial genomes shed light on interconnected biogeochemical processes in an aquifer system.</title>
        <authorList>
            <person name="Anantharaman K."/>
            <person name="Brown C.T."/>
            <person name="Hug L.A."/>
            <person name="Sharon I."/>
            <person name="Castelle C.J."/>
            <person name="Probst A.J."/>
            <person name="Thomas B.C."/>
            <person name="Singh A."/>
            <person name="Wilkins M.J."/>
            <person name="Karaoz U."/>
            <person name="Brodie E.L."/>
            <person name="Williams K.H."/>
            <person name="Hubbard S.S."/>
            <person name="Banfield J.F."/>
        </authorList>
    </citation>
    <scope>NUCLEOTIDE SEQUENCE [LARGE SCALE GENOMIC DNA]</scope>
</reference>
<dbReference type="InterPro" id="IPR036390">
    <property type="entry name" value="WH_DNA-bd_sf"/>
</dbReference>
<dbReference type="Proteomes" id="UP000177905">
    <property type="component" value="Unassembled WGS sequence"/>
</dbReference>